<evidence type="ECO:0000313" key="3">
    <source>
        <dbReference type="Proteomes" id="UP001385951"/>
    </source>
</evidence>
<comment type="caution">
    <text evidence="2">The sequence shown here is derived from an EMBL/GenBank/DDBJ whole genome shotgun (WGS) entry which is preliminary data.</text>
</comment>
<feature type="region of interest" description="Disordered" evidence="1">
    <location>
        <begin position="97"/>
        <end position="146"/>
    </location>
</feature>
<keyword evidence="3" id="KW-1185">Reference proteome</keyword>
<name>A0AAW0FHV1_9APHY</name>
<dbReference type="Proteomes" id="UP001385951">
    <property type="component" value="Unassembled WGS sequence"/>
</dbReference>
<feature type="compositionally biased region" description="Low complexity" evidence="1">
    <location>
        <begin position="134"/>
        <end position="146"/>
    </location>
</feature>
<proteinExistence type="predicted"/>
<dbReference type="AlphaFoldDB" id="A0AAW0FHV1"/>
<feature type="compositionally biased region" description="Low complexity" evidence="1">
    <location>
        <begin position="106"/>
        <end position="118"/>
    </location>
</feature>
<dbReference type="EMBL" id="JASBNA010000070">
    <property type="protein sequence ID" value="KAK7678529.1"/>
    <property type="molecule type" value="Genomic_DNA"/>
</dbReference>
<gene>
    <name evidence="2" type="ORF">QCA50_018401</name>
</gene>
<feature type="compositionally biased region" description="Acidic residues" evidence="1">
    <location>
        <begin position="119"/>
        <end position="133"/>
    </location>
</feature>
<evidence type="ECO:0000256" key="1">
    <source>
        <dbReference type="SAM" id="MobiDB-lite"/>
    </source>
</evidence>
<reference evidence="2 3" key="1">
    <citation type="submission" date="2022-09" db="EMBL/GenBank/DDBJ databases">
        <authorList>
            <person name="Palmer J.M."/>
        </authorList>
    </citation>
    <scope>NUCLEOTIDE SEQUENCE [LARGE SCALE GENOMIC DNA]</scope>
    <source>
        <strain evidence="2 3">DSM 7382</strain>
    </source>
</reference>
<accession>A0AAW0FHV1</accession>
<organism evidence="2 3">
    <name type="scientific">Cerrena zonata</name>
    <dbReference type="NCBI Taxonomy" id="2478898"/>
    <lineage>
        <taxon>Eukaryota</taxon>
        <taxon>Fungi</taxon>
        <taxon>Dikarya</taxon>
        <taxon>Basidiomycota</taxon>
        <taxon>Agaricomycotina</taxon>
        <taxon>Agaricomycetes</taxon>
        <taxon>Polyporales</taxon>
        <taxon>Cerrenaceae</taxon>
        <taxon>Cerrena</taxon>
    </lineage>
</organism>
<sequence>MIVEPTLSPLNQEVPPQAEGTIRGLAVRDHNLLEGPVQTDPAVPAAVKADKENDKNAMAHKPYKCSKKMGIKLTILAMNPVSQILPGSYIGHVLNNLKTLPKDGGPSSNSSNSSPSNDDSSDAEPSDNSDSSDESSPSMSSMTSCK</sequence>
<evidence type="ECO:0000313" key="2">
    <source>
        <dbReference type="EMBL" id="KAK7678529.1"/>
    </source>
</evidence>
<protein>
    <submittedName>
        <fullName evidence="2">Uncharacterized protein</fullName>
    </submittedName>
</protein>